<dbReference type="EMBL" id="CP060394">
    <property type="protein sequence ID" value="QNI35184.1"/>
    <property type="molecule type" value="Genomic_DNA"/>
</dbReference>
<sequence length="179" mass="20869">MTPDLETRRLLLLPPIVADAEQIQRIFPQWEIVKYLGKVVPWPYPPDGAMTFLRDQMLPSMKRGDGWAWTIRLKAAPARIIGFISLHNREETHRGFWIVPEHQGQGLMTEACNAVTDFWFNTLNMLVLRVPKAVPNIGSRRISEKQGMRLLRTEERDFVSGRYTAEIWEITAKEWNARR</sequence>
<dbReference type="CDD" id="cd04301">
    <property type="entry name" value="NAT_SF"/>
    <property type="match status" value="1"/>
</dbReference>
<dbReference type="AlphaFoldDB" id="A0A7G8BRL4"/>
<dbReference type="KEGG" id="adin:H7849_24955"/>
<keyword evidence="2" id="KW-0808">Transferase</keyword>
<dbReference type="PANTHER" id="PTHR43792">
    <property type="entry name" value="GNAT FAMILY, PUTATIVE (AFU_ORTHOLOGUE AFUA_3G00765)-RELATED-RELATED"/>
    <property type="match status" value="1"/>
</dbReference>
<protein>
    <submittedName>
        <fullName evidence="2">GNAT family N-acetyltransferase</fullName>
    </submittedName>
</protein>
<dbReference type="Proteomes" id="UP000515312">
    <property type="component" value="Chromosome"/>
</dbReference>
<dbReference type="Pfam" id="PF13302">
    <property type="entry name" value="Acetyltransf_3"/>
    <property type="match status" value="1"/>
</dbReference>
<evidence type="ECO:0000259" key="1">
    <source>
        <dbReference type="PROSITE" id="PS51186"/>
    </source>
</evidence>
<dbReference type="PROSITE" id="PS51186">
    <property type="entry name" value="GNAT"/>
    <property type="match status" value="1"/>
</dbReference>
<evidence type="ECO:0000313" key="3">
    <source>
        <dbReference type="Proteomes" id="UP000515312"/>
    </source>
</evidence>
<reference evidence="2 3" key="1">
    <citation type="submission" date="2020-08" db="EMBL/GenBank/DDBJ databases">
        <title>Edaphobacter telluris sp. nov. and Acidobacterium dinghuensis sp. nov., two acidobacteria isolated from forest soil.</title>
        <authorList>
            <person name="Fu J."/>
            <person name="Qiu L."/>
        </authorList>
    </citation>
    <scope>NUCLEOTIDE SEQUENCE [LARGE SCALE GENOMIC DNA]</scope>
    <source>
        <strain evidence="2">4Y35</strain>
    </source>
</reference>
<dbReference type="InterPro" id="IPR000182">
    <property type="entry name" value="GNAT_dom"/>
</dbReference>
<proteinExistence type="predicted"/>
<accession>A0A7G8BRL4</accession>
<gene>
    <name evidence="2" type="ORF">H7849_24955</name>
</gene>
<name>A0A7G8BRL4_9BACT</name>
<dbReference type="SUPFAM" id="SSF55729">
    <property type="entry name" value="Acyl-CoA N-acyltransferases (Nat)"/>
    <property type="match status" value="1"/>
</dbReference>
<keyword evidence="3" id="KW-1185">Reference proteome</keyword>
<dbReference type="GO" id="GO:0016747">
    <property type="term" value="F:acyltransferase activity, transferring groups other than amino-acyl groups"/>
    <property type="evidence" value="ECO:0007669"/>
    <property type="project" value="InterPro"/>
</dbReference>
<dbReference type="InterPro" id="IPR051531">
    <property type="entry name" value="N-acetyltransferase"/>
</dbReference>
<dbReference type="InterPro" id="IPR016181">
    <property type="entry name" value="Acyl_CoA_acyltransferase"/>
</dbReference>
<evidence type="ECO:0000313" key="2">
    <source>
        <dbReference type="EMBL" id="QNI35184.1"/>
    </source>
</evidence>
<organism evidence="2 3">
    <name type="scientific">Alloacidobacterium dinghuense</name>
    <dbReference type="NCBI Taxonomy" id="2763107"/>
    <lineage>
        <taxon>Bacteria</taxon>
        <taxon>Pseudomonadati</taxon>
        <taxon>Acidobacteriota</taxon>
        <taxon>Terriglobia</taxon>
        <taxon>Terriglobales</taxon>
        <taxon>Acidobacteriaceae</taxon>
        <taxon>Alloacidobacterium</taxon>
    </lineage>
</organism>
<feature type="domain" description="N-acetyltransferase" evidence="1">
    <location>
        <begin position="10"/>
        <end position="166"/>
    </location>
</feature>
<dbReference type="Gene3D" id="3.40.630.30">
    <property type="match status" value="1"/>
</dbReference>